<comment type="caution">
    <text evidence="4">The sequence shown here is derived from an EMBL/GenBank/DDBJ whole genome shotgun (WGS) entry which is preliminary data.</text>
</comment>
<dbReference type="PANTHER" id="PTHR22603">
    <property type="entry name" value="CHOLINE/ETHANOALAMINE KINASE"/>
    <property type="match status" value="1"/>
</dbReference>
<keyword evidence="5" id="KW-1185">Reference proteome</keyword>
<evidence type="ECO:0000256" key="1">
    <source>
        <dbReference type="ARBA" id="ARBA00038211"/>
    </source>
</evidence>
<keyword evidence="3" id="KW-0472">Membrane</keyword>
<comment type="similarity">
    <text evidence="1">Belongs to the choline/ethanolamine kinase family.</text>
</comment>
<reference evidence="4 5" key="1">
    <citation type="journal article" date="2017" name="Genome Biol.">
        <title>New reference genome sequences of hot pepper reveal the massive evolution of plant disease-resistance genes by retroduplication.</title>
        <authorList>
            <person name="Kim S."/>
            <person name="Park J."/>
            <person name="Yeom S.I."/>
            <person name="Kim Y.M."/>
            <person name="Seo E."/>
            <person name="Kim K.T."/>
            <person name="Kim M.S."/>
            <person name="Lee J.M."/>
            <person name="Cheong K."/>
            <person name="Shin H.S."/>
            <person name="Kim S.B."/>
            <person name="Han K."/>
            <person name="Lee J."/>
            <person name="Park M."/>
            <person name="Lee H.A."/>
            <person name="Lee H.Y."/>
            <person name="Lee Y."/>
            <person name="Oh S."/>
            <person name="Lee J.H."/>
            <person name="Choi E."/>
            <person name="Choi E."/>
            <person name="Lee S.E."/>
            <person name="Jeon J."/>
            <person name="Kim H."/>
            <person name="Choi G."/>
            <person name="Song H."/>
            <person name="Lee J."/>
            <person name="Lee S.C."/>
            <person name="Kwon J.K."/>
            <person name="Lee H.Y."/>
            <person name="Koo N."/>
            <person name="Hong Y."/>
            <person name="Kim R.W."/>
            <person name="Kang W.H."/>
            <person name="Huh J.H."/>
            <person name="Kang B.C."/>
            <person name="Yang T.J."/>
            <person name="Lee Y.H."/>
            <person name="Bennetzen J.L."/>
            <person name="Choi D."/>
        </authorList>
    </citation>
    <scope>NUCLEOTIDE SEQUENCE [LARGE SCALE GENOMIC DNA]</scope>
    <source>
        <strain evidence="5">cv. PBC81</strain>
    </source>
</reference>
<dbReference type="GO" id="GO:0006646">
    <property type="term" value="P:phosphatidylethanolamine biosynthetic process"/>
    <property type="evidence" value="ECO:0007669"/>
    <property type="project" value="TreeGrafter"/>
</dbReference>
<sequence length="128" mass="14334">MYGKGIKVFIDRDEEIRTFESLSKKSQGPNLLGQFANGRVKEFIHARVCRFLYFVLQVSIIVVLKVIYWIYVASLIAEAIKKIGPDGVICVESFSSAAGRSIPQVVTDRDQPSDAPEEPSDYNFDATD</sequence>
<dbReference type="PANTHER" id="PTHR22603:SF93">
    <property type="entry name" value="RE24176P"/>
    <property type="match status" value="1"/>
</dbReference>
<feature type="transmembrane region" description="Helical" evidence="3">
    <location>
        <begin position="51"/>
        <end position="71"/>
    </location>
</feature>
<keyword evidence="3" id="KW-1133">Transmembrane helix</keyword>
<dbReference type="InterPro" id="IPR011009">
    <property type="entry name" value="Kinase-like_dom_sf"/>
</dbReference>
<gene>
    <name evidence="4" type="ORF">CQW23_17396</name>
</gene>
<reference evidence="5" key="2">
    <citation type="journal article" date="2017" name="J. Anim. Genet.">
        <title>Multiple reference genome sequences of hot pepper reveal the massive evolution of plant disease resistance genes by retroduplication.</title>
        <authorList>
            <person name="Kim S."/>
            <person name="Park J."/>
            <person name="Yeom S.-I."/>
            <person name="Kim Y.-M."/>
            <person name="Seo E."/>
            <person name="Kim K.-T."/>
            <person name="Kim M.-S."/>
            <person name="Lee J.M."/>
            <person name="Cheong K."/>
            <person name="Shin H.-S."/>
            <person name="Kim S.-B."/>
            <person name="Han K."/>
            <person name="Lee J."/>
            <person name="Park M."/>
            <person name="Lee H.-A."/>
            <person name="Lee H.-Y."/>
            <person name="Lee Y."/>
            <person name="Oh S."/>
            <person name="Lee J.H."/>
            <person name="Choi E."/>
            <person name="Choi E."/>
            <person name="Lee S.E."/>
            <person name="Jeon J."/>
            <person name="Kim H."/>
            <person name="Choi G."/>
            <person name="Song H."/>
            <person name="Lee J."/>
            <person name="Lee S.-C."/>
            <person name="Kwon J.-K."/>
            <person name="Lee H.-Y."/>
            <person name="Koo N."/>
            <person name="Hong Y."/>
            <person name="Kim R.W."/>
            <person name="Kang W.-H."/>
            <person name="Huh J.H."/>
            <person name="Kang B.-C."/>
            <person name="Yang T.-J."/>
            <person name="Lee Y.-H."/>
            <person name="Bennetzen J.L."/>
            <person name="Choi D."/>
        </authorList>
    </citation>
    <scope>NUCLEOTIDE SEQUENCE [LARGE SCALE GENOMIC DNA]</scope>
    <source>
        <strain evidence="5">cv. PBC81</strain>
    </source>
</reference>
<dbReference type="GO" id="GO:0005737">
    <property type="term" value="C:cytoplasm"/>
    <property type="evidence" value="ECO:0007669"/>
    <property type="project" value="TreeGrafter"/>
</dbReference>
<proteinExistence type="inferred from homology"/>
<dbReference type="EMBL" id="MLFT02000007">
    <property type="protein sequence ID" value="PHT43371.1"/>
    <property type="molecule type" value="Genomic_DNA"/>
</dbReference>
<keyword evidence="4" id="KW-0418">Kinase</keyword>
<dbReference type="Pfam" id="PF01633">
    <property type="entry name" value="Choline_kinase"/>
    <property type="match status" value="1"/>
</dbReference>
<dbReference type="Gene3D" id="3.30.200.20">
    <property type="entry name" value="Phosphorylase Kinase, domain 1"/>
    <property type="match status" value="1"/>
</dbReference>
<dbReference type="STRING" id="33114.A0A2G2WDQ7"/>
<protein>
    <submittedName>
        <fullName evidence="4">Choline kinase 2</fullName>
    </submittedName>
</protein>
<dbReference type="AlphaFoldDB" id="A0A2G2WDQ7"/>
<organism evidence="4 5">
    <name type="scientific">Capsicum baccatum</name>
    <name type="common">Peruvian pepper</name>
    <dbReference type="NCBI Taxonomy" id="33114"/>
    <lineage>
        <taxon>Eukaryota</taxon>
        <taxon>Viridiplantae</taxon>
        <taxon>Streptophyta</taxon>
        <taxon>Embryophyta</taxon>
        <taxon>Tracheophyta</taxon>
        <taxon>Spermatophyta</taxon>
        <taxon>Magnoliopsida</taxon>
        <taxon>eudicotyledons</taxon>
        <taxon>Gunneridae</taxon>
        <taxon>Pentapetalae</taxon>
        <taxon>asterids</taxon>
        <taxon>lamiids</taxon>
        <taxon>Solanales</taxon>
        <taxon>Solanaceae</taxon>
        <taxon>Solanoideae</taxon>
        <taxon>Capsiceae</taxon>
        <taxon>Capsicum</taxon>
    </lineage>
</organism>
<evidence type="ECO:0000256" key="2">
    <source>
        <dbReference type="SAM" id="MobiDB-lite"/>
    </source>
</evidence>
<evidence type="ECO:0000256" key="3">
    <source>
        <dbReference type="SAM" id="Phobius"/>
    </source>
</evidence>
<accession>A0A2G2WDQ7</accession>
<dbReference type="OrthoDB" id="1301177at2759"/>
<feature type="region of interest" description="Disordered" evidence="2">
    <location>
        <begin position="102"/>
        <end position="128"/>
    </location>
</feature>
<dbReference type="GO" id="GO:0004103">
    <property type="term" value="F:choline kinase activity"/>
    <property type="evidence" value="ECO:0007669"/>
    <property type="project" value="TreeGrafter"/>
</dbReference>
<keyword evidence="3" id="KW-0812">Transmembrane</keyword>
<keyword evidence="4" id="KW-0808">Transferase</keyword>
<dbReference type="SUPFAM" id="SSF56112">
    <property type="entry name" value="Protein kinase-like (PK-like)"/>
    <property type="match status" value="1"/>
</dbReference>
<evidence type="ECO:0000313" key="5">
    <source>
        <dbReference type="Proteomes" id="UP000224567"/>
    </source>
</evidence>
<dbReference type="Proteomes" id="UP000224567">
    <property type="component" value="Unassembled WGS sequence"/>
</dbReference>
<evidence type="ECO:0000313" key="4">
    <source>
        <dbReference type="EMBL" id="PHT43371.1"/>
    </source>
</evidence>
<dbReference type="GO" id="GO:0004305">
    <property type="term" value="F:ethanolamine kinase activity"/>
    <property type="evidence" value="ECO:0007669"/>
    <property type="project" value="TreeGrafter"/>
</dbReference>
<name>A0A2G2WDQ7_CAPBA</name>